<dbReference type="InterPro" id="IPR006641">
    <property type="entry name" value="YqgF/RNaseH-like_dom"/>
</dbReference>
<dbReference type="InterPro" id="IPR023323">
    <property type="entry name" value="Tex-like_dom_sf"/>
</dbReference>
<dbReference type="InterPro" id="IPR012337">
    <property type="entry name" value="RNaseH-like_sf"/>
</dbReference>
<dbReference type="PROSITE" id="PS50126">
    <property type="entry name" value="S1"/>
    <property type="match status" value="1"/>
</dbReference>
<dbReference type="SMART" id="SM00316">
    <property type="entry name" value="S1"/>
    <property type="match status" value="1"/>
</dbReference>
<dbReference type="Pfam" id="PF16921">
    <property type="entry name" value="Tex_YqgF"/>
    <property type="match status" value="1"/>
</dbReference>
<dbReference type="InterPro" id="IPR012340">
    <property type="entry name" value="NA-bd_OB-fold"/>
</dbReference>
<dbReference type="InterPro" id="IPR055179">
    <property type="entry name" value="Tex-like_central_region"/>
</dbReference>
<dbReference type="InterPro" id="IPR050437">
    <property type="entry name" value="Ribos_protein_bS1-like"/>
</dbReference>
<evidence type="ECO:0000259" key="1">
    <source>
        <dbReference type="PROSITE" id="PS50126"/>
    </source>
</evidence>
<gene>
    <name evidence="2" type="ORF">GCM10022292_33390</name>
</gene>
<dbReference type="InterPro" id="IPR041692">
    <property type="entry name" value="HHH_9"/>
</dbReference>
<dbReference type="Gene3D" id="3.30.420.140">
    <property type="entry name" value="YqgF/RNase H-like domain"/>
    <property type="match status" value="1"/>
</dbReference>
<dbReference type="InterPro" id="IPR018974">
    <property type="entry name" value="Tex-like_N"/>
</dbReference>
<dbReference type="InterPro" id="IPR003029">
    <property type="entry name" value="S1_domain"/>
</dbReference>
<dbReference type="Proteomes" id="UP001501682">
    <property type="component" value="Unassembled WGS sequence"/>
</dbReference>
<accession>A0ABP8D304</accession>
<dbReference type="Gene3D" id="1.10.10.650">
    <property type="entry name" value="RuvA domain 2-like"/>
    <property type="match status" value="1"/>
</dbReference>
<dbReference type="InterPro" id="IPR032639">
    <property type="entry name" value="Tex_YqgF"/>
</dbReference>
<dbReference type="Gene3D" id="2.40.50.140">
    <property type="entry name" value="Nucleic acid-binding proteins"/>
    <property type="match status" value="1"/>
</dbReference>
<evidence type="ECO:0000313" key="3">
    <source>
        <dbReference type="Proteomes" id="UP001501682"/>
    </source>
</evidence>
<dbReference type="Pfam" id="PF12836">
    <property type="entry name" value="HHH_3"/>
    <property type="match status" value="1"/>
</dbReference>
<dbReference type="SUPFAM" id="SSF50249">
    <property type="entry name" value="Nucleic acid-binding proteins"/>
    <property type="match status" value="1"/>
</dbReference>
<dbReference type="PANTHER" id="PTHR10724:SF10">
    <property type="entry name" value="S1 RNA-BINDING DOMAIN-CONTAINING PROTEIN 1"/>
    <property type="match status" value="1"/>
</dbReference>
<name>A0ABP8D304_9FLAO</name>
<evidence type="ECO:0000313" key="2">
    <source>
        <dbReference type="EMBL" id="GAA4246539.1"/>
    </source>
</evidence>
<feature type="domain" description="S1 motif" evidence="1">
    <location>
        <begin position="642"/>
        <end position="711"/>
    </location>
</feature>
<dbReference type="SMART" id="SM00732">
    <property type="entry name" value="YqgFc"/>
    <property type="match status" value="1"/>
</dbReference>
<reference evidence="3" key="1">
    <citation type="journal article" date="2019" name="Int. J. Syst. Evol. Microbiol.">
        <title>The Global Catalogue of Microorganisms (GCM) 10K type strain sequencing project: providing services to taxonomists for standard genome sequencing and annotation.</title>
        <authorList>
            <consortium name="The Broad Institute Genomics Platform"/>
            <consortium name="The Broad Institute Genome Sequencing Center for Infectious Disease"/>
            <person name="Wu L."/>
            <person name="Ma J."/>
        </authorList>
    </citation>
    <scope>NUCLEOTIDE SEQUENCE [LARGE SCALE GENOMIC DNA]</scope>
    <source>
        <strain evidence="3">JCM 17633</strain>
    </source>
</reference>
<dbReference type="Gene3D" id="1.10.150.310">
    <property type="entry name" value="Tex RuvX-like domain-like"/>
    <property type="match status" value="1"/>
</dbReference>
<comment type="caution">
    <text evidence="2">The sequence shown here is derived from an EMBL/GenBank/DDBJ whole genome shotgun (WGS) entry which is preliminary data.</text>
</comment>
<organism evidence="2 3">
    <name type="scientific">Winogradskyella damuponensis</name>
    <dbReference type="NCBI Taxonomy" id="943939"/>
    <lineage>
        <taxon>Bacteria</taxon>
        <taxon>Pseudomonadati</taxon>
        <taxon>Bacteroidota</taxon>
        <taxon>Flavobacteriia</taxon>
        <taxon>Flavobacteriales</taxon>
        <taxon>Flavobacteriaceae</taxon>
        <taxon>Winogradskyella</taxon>
    </lineage>
</organism>
<sequence>MYKVFFMMIKYIVKHTQLAEKNIKSTIQLLNEDCTIPFISRYRKEATGNLDEVQIADIVKYKELFEALEKRKIAILKALEEQDVLTEDLKQKIENTQDLTTLEDLYLPFKKKRKTKAETARKNGLEPLAKIIMSQKANDIESIAFKYVKGDLSSVDESLEGARHIIAEWINERVDIRNNLRNQLERHAQISTKVIKTKKDDEKAQKFRDYFDWSESLSRIPSHRLLAILRAESEGFIRVKIEIDDVRALEHIDHRIIRSKNACADQIELAISDAYKRLLFPSLSNEALQKAKEKADESAITVFAKNLKQLLLGSPIGEKRVLAIDPGFRTGCKVVCLDAQGALKHNETIYPHAPKNDSIGAIKKISSLAEAYKTEAIAIGNGTASRETEALIRKIQFKNDIQVFVVSEAGASIYSASKIARDEFPNYDVTVRGSVSIGRRLQDPLAELVKIDAKSIGVGQYQHDVDQTKLQKQLDVVVENCVNAVGVNINTASIPLLSSVSGIGLKLAENIFNYRNENGAFTSRNAIKKVPRLGGKAYQQAAGFLRIRDAKNPLDNSSVHPETYKIVEKMAKDEGVSLQDLIGNKTILQKIDLKKYYTETVGLPTLQDIIKELEKPGLDIRETAKVFTFNQNIKTITDLHEGQLLPGIVNNITNFGCFVDVGIKESGLIHVSNLSDSFVKDVNEHVHLHQQIIVKVLEVDVARKRIQLKLHN</sequence>
<keyword evidence="3" id="KW-1185">Reference proteome</keyword>
<dbReference type="InterPro" id="IPR023319">
    <property type="entry name" value="Tex-like_HTH_dom_sf"/>
</dbReference>
<dbReference type="SUPFAM" id="SSF158832">
    <property type="entry name" value="Tex N-terminal region-like"/>
    <property type="match status" value="1"/>
</dbReference>
<protein>
    <submittedName>
        <fullName evidence="2">Tex family protein</fullName>
    </submittedName>
</protein>
<proteinExistence type="predicted"/>
<dbReference type="PANTHER" id="PTHR10724">
    <property type="entry name" value="30S RIBOSOMAL PROTEIN S1"/>
    <property type="match status" value="1"/>
</dbReference>
<dbReference type="EMBL" id="BAABCB010000030">
    <property type="protein sequence ID" value="GAA4246539.1"/>
    <property type="molecule type" value="Genomic_DNA"/>
</dbReference>
<dbReference type="SUPFAM" id="SSF53098">
    <property type="entry name" value="Ribonuclease H-like"/>
    <property type="match status" value="1"/>
</dbReference>
<dbReference type="InterPro" id="IPR010994">
    <property type="entry name" value="RuvA_2-like"/>
</dbReference>
<dbReference type="Pfam" id="PF00575">
    <property type="entry name" value="S1"/>
    <property type="match status" value="1"/>
</dbReference>
<dbReference type="Pfam" id="PF22706">
    <property type="entry name" value="Tex_central_region"/>
    <property type="match status" value="1"/>
</dbReference>
<dbReference type="Pfam" id="PF09371">
    <property type="entry name" value="Tex_N"/>
    <property type="match status" value="1"/>
</dbReference>
<dbReference type="SUPFAM" id="SSF47781">
    <property type="entry name" value="RuvA domain 2-like"/>
    <property type="match status" value="2"/>
</dbReference>
<dbReference type="InterPro" id="IPR037027">
    <property type="entry name" value="YqgF/RNaseH-like_dom_sf"/>
</dbReference>
<dbReference type="Gene3D" id="1.10.3500.10">
    <property type="entry name" value="Tex N-terminal region-like"/>
    <property type="match status" value="1"/>
</dbReference>
<dbReference type="Pfam" id="PF17674">
    <property type="entry name" value="HHH_9"/>
    <property type="match status" value="1"/>
</dbReference>